<keyword evidence="1" id="KW-1133">Transmembrane helix</keyword>
<dbReference type="Gramene" id="KOM29044">
    <property type="protein sequence ID" value="KOM29044"/>
    <property type="gene ID" value="LR48_Vigan630s000300"/>
</dbReference>
<keyword evidence="1" id="KW-0472">Membrane</keyword>
<gene>
    <name evidence="2" type="ORF">LR48_Vigan630s000300</name>
</gene>
<dbReference type="Proteomes" id="UP000053144">
    <property type="component" value="Unassembled WGS sequence"/>
</dbReference>
<reference evidence="3" key="1">
    <citation type="journal article" date="2015" name="Proc. Natl. Acad. Sci. U.S.A.">
        <title>Genome sequencing of adzuki bean (Vigna angularis) provides insight into high starch and low fat accumulation and domestication.</title>
        <authorList>
            <person name="Yang K."/>
            <person name="Tian Z."/>
            <person name="Chen C."/>
            <person name="Luo L."/>
            <person name="Zhao B."/>
            <person name="Wang Z."/>
            <person name="Yu L."/>
            <person name="Li Y."/>
            <person name="Sun Y."/>
            <person name="Li W."/>
            <person name="Chen Y."/>
            <person name="Li Y."/>
            <person name="Zhang Y."/>
            <person name="Ai D."/>
            <person name="Zhao J."/>
            <person name="Shang C."/>
            <person name="Ma Y."/>
            <person name="Wu B."/>
            <person name="Wang M."/>
            <person name="Gao L."/>
            <person name="Sun D."/>
            <person name="Zhang P."/>
            <person name="Guo F."/>
            <person name="Wang W."/>
            <person name="Li Y."/>
            <person name="Wang J."/>
            <person name="Varshney R.K."/>
            <person name="Wang J."/>
            <person name="Ling H.Q."/>
            <person name="Wan P."/>
        </authorList>
    </citation>
    <scope>NUCLEOTIDE SEQUENCE</scope>
    <source>
        <strain evidence="3">cv. Jingnong 6</strain>
    </source>
</reference>
<evidence type="ECO:0000313" key="3">
    <source>
        <dbReference type="Proteomes" id="UP000053144"/>
    </source>
</evidence>
<protein>
    <submittedName>
        <fullName evidence="2">Uncharacterized protein</fullName>
    </submittedName>
</protein>
<feature type="transmembrane region" description="Helical" evidence="1">
    <location>
        <begin position="20"/>
        <end position="39"/>
    </location>
</feature>
<evidence type="ECO:0000313" key="2">
    <source>
        <dbReference type="EMBL" id="KOM29044.1"/>
    </source>
</evidence>
<proteinExistence type="predicted"/>
<organism evidence="2 3">
    <name type="scientific">Phaseolus angularis</name>
    <name type="common">Azuki bean</name>
    <name type="synonym">Vigna angularis</name>
    <dbReference type="NCBI Taxonomy" id="3914"/>
    <lineage>
        <taxon>Eukaryota</taxon>
        <taxon>Viridiplantae</taxon>
        <taxon>Streptophyta</taxon>
        <taxon>Embryophyta</taxon>
        <taxon>Tracheophyta</taxon>
        <taxon>Spermatophyta</taxon>
        <taxon>Magnoliopsida</taxon>
        <taxon>eudicotyledons</taxon>
        <taxon>Gunneridae</taxon>
        <taxon>Pentapetalae</taxon>
        <taxon>rosids</taxon>
        <taxon>fabids</taxon>
        <taxon>Fabales</taxon>
        <taxon>Fabaceae</taxon>
        <taxon>Papilionoideae</taxon>
        <taxon>50 kb inversion clade</taxon>
        <taxon>NPAAA clade</taxon>
        <taxon>indigoferoid/millettioid clade</taxon>
        <taxon>Phaseoleae</taxon>
        <taxon>Vigna</taxon>
    </lineage>
</organism>
<evidence type="ECO:0000256" key="1">
    <source>
        <dbReference type="SAM" id="Phobius"/>
    </source>
</evidence>
<accession>A0A0L9TG24</accession>
<sequence length="139" mass="15865">MLESPKTLSSHLSCTLPPFFHFHGAPLISLTSLIPFFVATSHQRSKLPTPSAATRPLSYLHQHITLHFFYSRFSLARQILSRECSSSSPTILHHRSISSPQKLRGVRIELAQLISSSPRALFHQLAPELRFRPQFIRQR</sequence>
<dbReference type="AlphaFoldDB" id="A0A0L9TG24"/>
<name>A0A0L9TG24_PHAAN</name>
<keyword evidence="1" id="KW-0812">Transmembrane</keyword>
<dbReference type="EMBL" id="KQ258465">
    <property type="protein sequence ID" value="KOM29044.1"/>
    <property type="molecule type" value="Genomic_DNA"/>
</dbReference>